<dbReference type="EMBL" id="JAHWGI010000349">
    <property type="protein sequence ID" value="KAK3913966.1"/>
    <property type="molecule type" value="Genomic_DNA"/>
</dbReference>
<reference evidence="1" key="2">
    <citation type="journal article" date="2023" name="BMC Genomics">
        <title>Pest status, molecular evolution, and epigenetic factors derived from the genome assembly of Frankliniella fusca, a thysanopteran phytovirus vector.</title>
        <authorList>
            <person name="Catto M.A."/>
            <person name="Labadie P.E."/>
            <person name="Jacobson A.L."/>
            <person name="Kennedy G.G."/>
            <person name="Srinivasan R."/>
            <person name="Hunt B.G."/>
        </authorList>
    </citation>
    <scope>NUCLEOTIDE SEQUENCE</scope>
    <source>
        <strain evidence="1">PL_HMW_Pooled</strain>
    </source>
</reference>
<evidence type="ECO:0000313" key="1">
    <source>
        <dbReference type="EMBL" id="KAK3913966.1"/>
    </source>
</evidence>
<accession>A0AAE1H499</accession>
<dbReference type="PANTHER" id="PTHR16220">
    <property type="entry name" value="WD REPEAT PROTEIN 8-RELATED"/>
    <property type="match status" value="1"/>
</dbReference>
<dbReference type="SUPFAM" id="SSF50960">
    <property type="entry name" value="TolB, C-terminal domain"/>
    <property type="match status" value="1"/>
</dbReference>
<gene>
    <name evidence="1" type="ORF">KUF71_023379</name>
</gene>
<dbReference type="AlphaFoldDB" id="A0AAE1H499"/>
<dbReference type="SUPFAM" id="SSF82171">
    <property type="entry name" value="DPP6 N-terminal domain-like"/>
    <property type="match status" value="1"/>
</dbReference>
<reference evidence="1" key="1">
    <citation type="submission" date="2021-07" db="EMBL/GenBank/DDBJ databases">
        <authorList>
            <person name="Catto M.A."/>
            <person name="Jacobson A."/>
            <person name="Kennedy G."/>
            <person name="Labadie P."/>
            <person name="Hunt B.G."/>
            <person name="Srinivasan R."/>
        </authorList>
    </citation>
    <scope>NUCLEOTIDE SEQUENCE</scope>
    <source>
        <strain evidence="1">PL_HMW_Pooled</strain>
        <tissue evidence="1">Head</tissue>
    </source>
</reference>
<comment type="caution">
    <text evidence="1">The sequence shown here is derived from an EMBL/GenBank/DDBJ whole genome shotgun (WGS) entry which is preliminary data.</text>
</comment>
<dbReference type="Proteomes" id="UP001219518">
    <property type="component" value="Unassembled WGS sequence"/>
</dbReference>
<keyword evidence="2" id="KW-1185">Reference proteome</keyword>
<sequence>MEFTELFDGKCAVFSPNGKFLACLCADCVDVRYADTLLKAFKFNCTDIIKIAKWSGDSVLLLCQETYIIRIFSMISGSNIAVLRQPLGHFSQISWASDSRTVLFLEPLLFRIAVWKINVQYSETVEYIYDVQPWAKPSVAFSPNGKHVAVVSSGILNGIETKPEKDSLPNNSKRSGDDITLYSSISWRKETVLNCKGVTRINGLAWSPNSNIIAVWPSDPSDPILFLCARSGSILGKWQPPNKLWAGVCGIEFSPSSQYLAIVGLNCKVCIVNCVAWCEELELAHHTSVSDVNCDVFQEALACDLKNPTFLKVKERPVTVSFLSKLGKLKRSKVTWSSGGRFLASCVAEAPAVIWVWSCADLFKLCCIIVTKHPVADFHWDPVQNTLAVVDSQDCIILWNGNDRSLRSVFVCTPVSRMLFQAQHLHWRHDGKVIVASSEQNSTILELSTPNE</sequence>
<dbReference type="PANTHER" id="PTHR16220:SF0">
    <property type="entry name" value="WD REPEAT-CONTAINING PROTEIN WRAP73"/>
    <property type="match status" value="1"/>
</dbReference>
<proteinExistence type="predicted"/>
<protein>
    <submittedName>
        <fullName evidence="1">WD repeat-containing protein WRAP73</fullName>
    </submittedName>
</protein>
<organism evidence="1 2">
    <name type="scientific">Frankliniella fusca</name>
    <dbReference type="NCBI Taxonomy" id="407009"/>
    <lineage>
        <taxon>Eukaryota</taxon>
        <taxon>Metazoa</taxon>
        <taxon>Ecdysozoa</taxon>
        <taxon>Arthropoda</taxon>
        <taxon>Hexapoda</taxon>
        <taxon>Insecta</taxon>
        <taxon>Pterygota</taxon>
        <taxon>Neoptera</taxon>
        <taxon>Paraneoptera</taxon>
        <taxon>Thysanoptera</taxon>
        <taxon>Terebrantia</taxon>
        <taxon>Thripoidea</taxon>
        <taxon>Thripidae</taxon>
        <taxon>Frankliniella</taxon>
    </lineage>
</organism>
<dbReference type="Gene3D" id="2.130.10.10">
    <property type="entry name" value="YVTN repeat-like/Quinoprotein amine dehydrogenase"/>
    <property type="match status" value="2"/>
</dbReference>
<dbReference type="InterPro" id="IPR052778">
    <property type="entry name" value="Centrosome-WD_assoc"/>
</dbReference>
<dbReference type="GO" id="GO:1990811">
    <property type="term" value="C:MWP complex"/>
    <property type="evidence" value="ECO:0007669"/>
    <property type="project" value="TreeGrafter"/>
</dbReference>
<dbReference type="GO" id="GO:0005815">
    <property type="term" value="C:microtubule organizing center"/>
    <property type="evidence" value="ECO:0007669"/>
    <property type="project" value="TreeGrafter"/>
</dbReference>
<dbReference type="InterPro" id="IPR015943">
    <property type="entry name" value="WD40/YVTN_repeat-like_dom_sf"/>
</dbReference>
<name>A0AAE1H499_9NEOP</name>
<evidence type="ECO:0000313" key="2">
    <source>
        <dbReference type="Proteomes" id="UP001219518"/>
    </source>
</evidence>